<dbReference type="InterPro" id="IPR009072">
    <property type="entry name" value="Histone-fold"/>
</dbReference>
<gene>
    <name evidence="2" type="ORF">E0L32_003309</name>
</gene>
<dbReference type="AlphaFoldDB" id="A0A507BJG0"/>
<feature type="region of interest" description="Disordered" evidence="1">
    <location>
        <begin position="687"/>
        <end position="714"/>
    </location>
</feature>
<name>A0A507BJG0_9PEZI</name>
<feature type="compositionally biased region" description="Basic and acidic residues" evidence="1">
    <location>
        <begin position="610"/>
        <end position="627"/>
    </location>
</feature>
<dbReference type="PANTHER" id="PTHR15992">
    <property type="entry name" value="HOLLIDAY JUNCTION RECOGNITION PROTEIN"/>
    <property type="match status" value="1"/>
</dbReference>
<feature type="region of interest" description="Disordered" evidence="1">
    <location>
        <begin position="763"/>
        <end position="814"/>
    </location>
</feature>
<accession>A0A507BJG0</accession>
<feature type="compositionally biased region" description="Acidic residues" evidence="1">
    <location>
        <begin position="15"/>
        <end position="24"/>
    </location>
</feature>
<dbReference type="GO" id="GO:0005634">
    <property type="term" value="C:nucleus"/>
    <property type="evidence" value="ECO:0007669"/>
    <property type="project" value="InterPro"/>
</dbReference>
<dbReference type="PANTHER" id="PTHR15992:SF5">
    <property type="entry name" value="HOLLIDAY JUNCTION RECOGNITION PROTEIN"/>
    <property type="match status" value="1"/>
</dbReference>
<dbReference type="GeneID" id="41970756"/>
<feature type="region of interest" description="Disordered" evidence="1">
    <location>
        <begin position="485"/>
        <end position="675"/>
    </location>
</feature>
<dbReference type="InParanoid" id="A0A507BJG0"/>
<feature type="compositionally biased region" description="Polar residues" evidence="1">
    <location>
        <begin position="331"/>
        <end position="341"/>
    </location>
</feature>
<dbReference type="GO" id="GO:0042393">
    <property type="term" value="F:histone binding"/>
    <property type="evidence" value="ECO:0007669"/>
    <property type="project" value="InterPro"/>
</dbReference>
<feature type="compositionally biased region" description="Low complexity" evidence="1">
    <location>
        <begin position="663"/>
        <end position="675"/>
    </location>
</feature>
<evidence type="ECO:0000313" key="3">
    <source>
        <dbReference type="Proteomes" id="UP000319257"/>
    </source>
</evidence>
<proteinExistence type="predicted"/>
<dbReference type="Proteomes" id="UP000319257">
    <property type="component" value="Unassembled WGS sequence"/>
</dbReference>
<evidence type="ECO:0000256" key="1">
    <source>
        <dbReference type="SAM" id="MobiDB-lite"/>
    </source>
</evidence>
<feature type="compositionally biased region" description="Polar residues" evidence="1">
    <location>
        <begin position="495"/>
        <end position="508"/>
    </location>
</feature>
<dbReference type="OrthoDB" id="2420608at2759"/>
<feature type="compositionally biased region" description="Polar residues" evidence="1">
    <location>
        <begin position="592"/>
        <end position="607"/>
    </location>
</feature>
<dbReference type="InterPro" id="IPR018465">
    <property type="entry name" value="Scm3/HJURP"/>
</dbReference>
<feature type="compositionally biased region" description="Basic and acidic residues" evidence="1">
    <location>
        <begin position="798"/>
        <end position="808"/>
    </location>
</feature>
<feature type="region of interest" description="Disordered" evidence="1">
    <location>
        <begin position="1"/>
        <end position="24"/>
    </location>
</feature>
<organism evidence="2 3">
    <name type="scientific">Thyridium curvatum</name>
    <dbReference type="NCBI Taxonomy" id="1093900"/>
    <lineage>
        <taxon>Eukaryota</taxon>
        <taxon>Fungi</taxon>
        <taxon>Dikarya</taxon>
        <taxon>Ascomycota</taxon>
        <taxon>Pezizomycotina</taxon>
        <taxon>Sordariomycetes</taxon>
        <taxon>Sordariomycetidae</taxon>
        <taxon>Thyridiales</taxon>
        <taxon>Thyridiaceae</taxon>
        <taxon>Thyridium</taxon>
    </lineage>
</organism>
<dbReference type="Gene3D" id="1.10.20.10">
    <property type="entry name" value="Histone, subunit A"/>
    <property type="match status" value="1"/>
</dbReference>
<keyword evidence="3" id="KW-1185">Reference proteome</keyword>
<sequence>MEPPAKRARIAYAPYDDDDDDELNLDPEELAAKQDPGYQLQRSREVAAHKLKSTFESIFEKYERDFTDVGDEIDLRTGEIVVDNGHLRSMRSDDEEDQDAPAGQGLIAAKSTDVFREEDSSDEEDRILHGGRPVNEPSAKDAALIAAPPAQDRHGQLTQAWPRASSLAGQNQRPPDTGFPSRLQFMGRPLSFASFGPPAFSADPMWSAPELPVQTFTSGFRPFSGIGMVKAPVTRTVIRRALPMAVESMEDEDDILLGVVDRIPREAKTPRTKLAAGSRTTERRIGEAIGGADLEMQEADTAPQMAIKTKPQSLQGNNVVVKHVSQKSGRKSLSTLEQGPNTIPLAKPGSKPKQKTSLTKRAKVKPAVVVVQSPSLSGEQAQTLANEDEETLPEISATGKQLVIANPRKRRRANSRKETVVTSITTGDSELVLSTNSTTLQGATNGDESVSRPFPAERLVIELDHGPELPVSQVVEAEAGVCDKDNAEKPGATVKTGSQAHQRTTTQETFKRNILDPSYGFSDDEGGLIIRRPTKSKDRQATSAMLPSEGAPVVDLLEDSKSTTQNSTAEIRRRSRKQKLAPLASSPGRAPTQDQQESNKQQVSKAQAKNAKERAAETADAEQERQSPSKHRTASPQKPTTKDCITVVDPTTPQTQSRTSRLNSNSNPPSSSKTGIISLISDSEEDELSFEAGASSASTKRKPIPYRPKADPATRRVLFGHNSGTASSSAVQRPEEIQACARSLVQLATGLQVGQHAEAETRLRKHGGPAAFGAAERSEEKKPWCEKVQQSNRVAGQDARRVDEEVRRGWVQMR</sequence>
<evidence type="ECO:0000313" key="2">
    <source>
        <dbReference type="EMBL" id="TPX17191.1"/>
    </source>
</evidence>
<dbReference type="EMBL" id="SKBQ01000014">
    <property type="protein sequence ID" value="TPX17191.1"/>
    <property type="molecule type" value="Genomic_DNA"/>
</dbReference>
<reference evidence="2 3" key="1">
    <citation type="submission" date="2019-06" db="EMBL/GenBank/DDBJ databases">
        <title>Draft genome sequence of the filamentous fungus Phialemoniopsis curvata isolated from diesel fuel.</title>
        <authorList>
            <person name="Varaljay V.A."/>
            <person name="Lyon W.J."/>
            <person name="Crouch A.L."/>
            <person name="Drake C.E."/>
            <person name="Hollomon J.M."/>
            <person name="Nadeau L.J."/>
            <person name="Nunn H.S."/>
            <person name="Stevenson B.S."/>
            <person name="Bojanowski C.L."/>
            <person name="Crookes-Goodson W.J."/>
        </authorList>
    </citation>
    <scope>NUCLEOTIDE SEQUENCE [LARGE SCALE GENOMIC DNA]</scope>
    <source>
        <strain evidence="2 3">D216</strain>
    </source>
</reference>
<dbReference type="STRING" id="1093900.A0A507BJG0"/>
<feature type="compositionally biased region" description="Basic residues" evidence="1">
    <location>
        <begin position="350"/>
        <end position="361"/>
    </location>
</feature>
<feature type="region of interest" description="Disordered" evidence="1">
    <location>
        <begin position="324"/>
        <end position="361"/>
    </location>
</feature>
<dbReference type="Pfam" id="PF10384">
    <property type="entry name" value="Scm3"/>
    <property type="match status" value="1"/>
</dbReference>
<feature type="region of interest" description="Disordered" evidence="1">
    <location>
        <begin position="86"/>
        <end position="139"/>
    </location>
</feature>
<evidence type="ECO:0008006" key="4">
    <source>
        <dbReference type="Google" id="ProtNLM"/>
    </source>
</evidence>
<dbReference type="RefSeq" id="XP_030998902.1">
    <property type="nucleotide sequence ID" value="XM_031137595.1"/>
</dbReference>
<feature type="compositionally biased region" description="Polar residues" evidence="1">
    <location>
        <begin position="649"/>
        <end position="662"/>
    </location>
</feature>
<feature type="compositionally biased region" description="Basic and acidic residues" evidence="1">
    <location>
        <begin position="776"/>
        <end position="785"/>
    </location>
</feature>
<dbReference type="GO" id="GO:0046982">
    <property type="term" value="F:protein heterodimerization activity"/>
    <property type="evidence" value="ECO:0007669"/>
    <property type="project" value="InterPro"/>
</dbReference>
<comment type="caution">
    <text evidence="2">The sequence shown here is derived from an EMBL/GenBank/DDBJ whole genome shotgun (WGS) entry which is preliminary data.</text>
</comment>
<protein>
    <recommendedName>
        <fullName evidence="4">Centromere protein Scm3</fullName>
    </recommendedName>
</protein>